<name>A0A445JJE0_GLYSO</name>
<sequence length="174" mass="20097">MSGPRQWVNTSTRVCHVSSFCWLSFGRTMNTSLHRETHCGMHYERHCERVVAIVCYLKLKVVETQRWWCFELKGGPSPKQEAVLFKVRVCLGLKWIMFGFVWVRSEFSSWLMDSNANWATFFVLGFLVVIHSAKEKASFVPSMKGINKEKGFACKLYSNTIPNKDCESKDGKPK</sequence>
<evidence type="ECO:0000313" key="2">
    <source>
        <dbReference type="Proteomes" id="UP000289340"/>
    </source>
</evidence>
<gene>
    <name evidence="1" type="ORF">D0Y65_021446</name>
</gene>
<keyword evidence="2" id="KW-1185">Reference proteome</keyword>
<organism evidence="1 2">
    <name type="scientific">Glycine soja</name>
    <name type="common">Wild soybean</name>
    <dbReference type="NCBI Taxonomy" id="3848"/>
    <lineage>
        <taxon>Eukaryota</taxon>
        <taxon>Viridiplantae</taxon>
        <taxon>Streptophyta</taxon>
        <taxon>Embryophyta</taxon>
        <taxon>Tracheophyta</taxon>
        <taxon>Spermatophyta</taxon>
        <taxon>Magnoliopsida</taxon>
        <taxon>eudicotyledons</taxon>
        <taxon>Gunneridae</taxon>
        <taxon>Pentapetalae</taxon>
        <taxon>rosids</taxon>
        <taxon>fabids</taxon>
        <taxon>Fabales</taxon>
        <taxon>Fabaceae</taxon>
        <taxon>Papilionoideae</taxon>
        <taxon>50 kb inversion clade</taxon>
        <taxon>NPAAA clade</taxon>
        <taxon>indigoferoid/millettioid clade</taxon>
        <taxon>Phaseoleae</taxon>
        <taxon>Glycine</taxon>
        <taxon>Glycine subgen. Soja</taxon>
    </lineage>
</organism>
<comment type="caution">
    <text evidence="1">The sequence shown here is derived from an EMBL/GenBank/DDBJ whole genome shotgun (WGS) entry which is preliminary data.</text>
</comment>
<dbReference type="AlphaFoldDB" id="A0A445JJE0"/>
<accession>A0A445JJE0</accession>
<reference evidence="1 2" key="1">
    <citation type="submission" date="2018-09" db="EMBL/GenBank/DDBJ databases">
        <title>A high-quality reference genome of wild soybean provides a powerful tool to mine soybean genomes.</title>
        <authorList>
            <person name="Xie M."/>
            <person name="Chung C.Y.L."/>
            <person name="Li M.-W."/>
            <person name="Wong F.-L."/>
            <person name="Chan T.-F."/>
            <person name="Lam H.-M."/>
        </authorList>
    </citation>
    <scope>NUCLEOTIDE SEQUENCE [LARGE SCALE GENOMIC DNA]</scope>
    <source>
        <strain evidence="2">cv. W05</strain>
        <tissue evidence="1">Hypocotyl of etiolated seedlings</tissue>
    </source>
</reference>
<dbReference type="EMBL" id="QZWG01000008">
    <property type="protein sequence ID" value="RZB98524.1"/>
    <property type="molecule type" value="Genomic_DNA"/>
</dbReference>
<evidence type="ECO:0000313" key="1">
    <source>
        <dbReference type="EMBL" id="RZB98524.1"/>
    </source>
</evidence>
<dbReference type="Proteomes" id="UP000289340">
    <property type="component" value="Chromosome 8"/>
</dbReference>
<proteinExistence type="predicted"/>
<protein>
    <submittedName>
        <fullName evidence="1">Uncharacterized protein</fullName>
    </submittedName>
</protein>